<dbReference type="RefSeq" id="YP_001957141.1">
    <property type="nucleotide sequence ID" value="NC_010821.1"/>
</dbReference>
<sequence>MPIARTPEHTAMRKLLMRYMAEYTNNSSAPANIRGGFFAIHITDTNMVWVNETGSFASTLQRWKNKGTFADCVGQAIKRGAKLELWFLTQPQRFCVNELKEELSELNKIAERKERVMSGPGKLYSIRHAGSMDFFLLADRINTAPTSLLSNFVTRLQTMRGDNRNQLLDQFVSEQTSDIIKGTGFDITHIDDFDSCEDLWLKRQVYIDDNKFGRNLNWHNVD</sequence>
<gene>
    <name evidence="1" type="ORF">201phi2-1p421</name>
</gene>
<evidence type="ECO:0000313" key="1">
    <source>
        <dbReference type="EMBL" id="ABY63245.1"/>
    </source>
</evidence>
<evidence type="ECO:0000313" key="2">
    <source>
        <dbReference type="Proteomes" id="UP000002421"/>
    </source>
</evidence>
<organismHost>
    <name type="scientific">Pseudomonas chlororaphis</name>
    <dbReference type="NCBI Taxonomy" id="587753"/>
</organismHost>
<proteinExistence type="predicted"/>
<dbReference type="EMBL" id="EU197055">
    <property type="protein sequence ID" value="ABY63245.1"/>
    <property type="molecule type" value="Genomic_DNA"/>
</dbReference>
<protein>
    <submittedName>
        <fullName evidence="1">Uncharacterized protein</fullName>
    </submittedName>
</protein>
<name>B3FJT0_BP201</name>
<dbReference type="KEGG" id="vg:6372575"/>
<reference evidence="1 2" key="1">
    <citation type="journal article" date="2008" name="Virology">
        <title>Characterization of Pseudomonas chlororaphis myovirus 201varphi2-1 via genomic sequencing, mass spectrometry, and electron microscopy.</title>
        <authorList>
            <person name="Thomas J.A."/>
            <person name="Rolando M.R."/>
            <person name="Carroll C.A."/>
            <person name="Shen P.S."/>
            <person name="Belnap D.M."/>
            <person name="Weintraub S.T."/>
            <person name="Serwer P."/>
            <person name="Hardies S.C."/>
        </authorList>
    </citation>
    <scope>NUCLEOTIDE SEQUENCE</scope>
</reference>
<keyword evidence="2" id="KW-1185">Reference proteome</keyword>
<accession>B3FJT0</accession>
<dbReference type="Proteomes" id="UP000002421">
    <property type="component" value="Segment"/>
</dbReference>
<organism evidence="1 2">
    <name type="scientific">Pseudomonas phage 201phi2-1</name>
    <name type="common">Pseudomonas chlororaphis phage 201phi2-1</name>
    <dbReference type="NCBI Taxonomy" id="198110"/>
    <lineage>
        <taxon>Viruses</taxon>
        <taxon>Duplodnaviria</taxon>
        <taxon>Heunggongvirae</taxon>
        <taxon>Uroviricota</taxon>
        <taxon>Caudoviricetes</taxon>
        <taxon>Chimalliviridae</taxon>
        <taxon>Serwervirus</taxon>
        <taxon>Serwervirus 201phi21</taxon>
    </lineage>
</organism>